<accession>A0AAJ8E0M6</accession>
<evidence type="ECO:0000313" key="2">
    <source>
        <dbReference type="RefSeq" id="XP_059603035.1"/>
    </source>
</evidence>
<dbReference type="AlphaFoldDB" id="A0AAJ8E0M6"/>
<reference evidence="2" key="2">
    <citation type="submission" date="2025-08" db="UniProtKB">
        <authorList>
            <consortium name="RefSeq"/>
        </authorList>
    </citation>
    <scope>IDENTIFICATION</scope>
</reference>
<dbReference type="RefSeq" id="XP_059603035.1">
    <property type="nucleotide sequence ID" value="XM_059749295.1"/>
</dbReference>
<feature type="region of interest" description="Disordered" evidence="1">
    <location>
        <begin position="29"/>
        <end position="51"/>
    </location>
</feature>
<proteinExistence type="predicted"/>
<dbReference type="GeneID" id="84589824"/>
<organism evidence="2">
    <name type="scientific">Aspergillus niger</name>
    <dbReference type="NCBI Taxonomy" id="5061"/>
    <lineage>
        <taxon>Eukaryota</taxon>
        <taxon>Fungi</taxon>
        <taxon>Dikarya</taxon>
        <taxon>Ascomycota</taxon>
        <taxon>Pezizomycotina</taxon>
        <taxon>Eurotiomycetes</taxon>
        <taxon>Eurotiomycetidae</taxon>
        <taxon>Eurotiales</taxon>
        <taxon>Aspergillaceae</taxon>
        <taxon>Aspergillus</taxon>
        <taxon>Aspergillus subgen. Circumdati</taxon>
    </lineage>
</organism>
<reference evidence="2" key="1">
    <citation type="submission" date="2025-02" db="EMBL/GenBank/DDBJ databases">
        <authorList>
            <consortium name="NCBI Genome Project"/>
        </authorList>
    </citation>
    <scope>NUCLEOTIDE SEQUENCE</scope>
</reference>
<dbReference type="KEGG" id="ang:An01g00790"/>
<name>A0AAJ8E0M6_ASPNG</name>
<evidence type="ECO:0000256" key="1">
    <source>
        <dbReference type="SAM" id="MobiDB-lite"/>
    </source>
</evidence>
<feature type="compositionally biased region" description="Basic and acidic residues" evidence="1">
    <location>
        <begin position="30"/>
        <end position="41"/>
    </location>
</feature>
<gene>
    <name evidence="2" type="ORF">An01g00790</name>
</gene>
<protein>
    <submittedName>
        <fullName evidence="2">Uncharacterized protein</fullName>
    </submittedName>
</protein>
<dbReference type="VEuPathDB" id="FungiDB:An01g00790"/>
<sequence>MMHLMFAIAQLPTDLAALNDRYFHHTTLRKPSDNTTDEKRGIVSTRQRQLPEQSDLFKPQANIRIVFGA</sequence>